<evidence type="ECO:0000313" key="3">
    <source>
        <dbReference type="EMBL" id="EGZ17471.1"/>
    </source>
</evidence>
<sequence length="123" mass="13905">SADPNSGPVAVTRNLEAVLPAPLDDVYHLVVTDRFYTSVQLALQLLQRNVYSIGTIMGDKVGYPQEIVEKNRNRPKRVQHGAVRMAVARNCGLMTGLVWWDRKPVQFLGTESSRAMETYRKYL</sequence>
<dbReference type="InParanoid" id="G4ZEX5"/>
<organism evidence="4">
    <name type="scientific">Phytophthora sojae (strain P6497)</name>
    <name type="common">Soybean stem and root rot agent</name>
    <name type="synonym">Phytophthora megasperma f. sp. glycines</name>
    <dbReference type="NCBI Taxonomy" id="1094619"/>
    <lineage>
        <taxon>Eukaryota</taxon>
        <taxon>Sar</taxon>
        <taxon>Stramenopiles</taxon>
        <taxon>Oomycota</taxon>
        <taxon>Peronosporomycetes</taxon>
        <taxon>Peronosporales</taxon>
        <taxon>Peronosporaceae</taxon>
        <taxon>Phytophthora</taxon>
    </lineage>
</organism>
<dbReference type="EMBL" id="JH159154">
    <property type="protein sequence ID" value="EGZ17471.1"/>
    <property type="molecule type" value="Genomic_DNA"/>
</dbReference>
<dbReference type="EMBL" id="JH159197">
    <property type="protein sequence ID" value="EGZ04377.1"/>
    <property type="molecule type" value="Genomic_DNA"/>
</dbReference>
<dbReference type="GeneID" id="20652146"/>
<gene>
    <name evidence="2" type="ORF">PHYSODRAFT_412059</name>
    <name evidence="3" type="ORF">PHYSODRAFT_421035</name>
</gene>
<dbReference type="AlphaFoldDB" id="G4ZEX5"/>
<feature type="non-terminal residue" evidence="3">
    <location>
        <position position="123"/>
    </location>
</feature>
<evidence type="ECO:0000313" key="2">
    <source>
        <dbReference type="EMBL" id="EGZ04377.1"/>
    </source>
</evidence>
<dbReference type="Proteomes" id="UP000002640">
    <property type="component" value="Unassembled WGS sequence"/>
</dbReference>
<feature type="non-terminal residue" evidence="3">
    <location>
        <position position="1"/>
    </location>
</feature>
<keyword evidence="4" id="KW-1185">Reference proteome</keyword>
<dbReference type="InterPro" id="IPR029526">
    <property type="entry name" value="PGBD"/>
</dbReference>
<evidence type="ECO:0000313" key="4">
    <source>
        <dbReference type="Proteomes" id="UP000002640"/>
    </source>
</evidence>
<dbReference type="PANTHER" id="PTHR46599">
    <property type="entry name" value="PIGGYBAC TRANSPOSABLE ELEMENT-DERIVED PROTEIN 4"/>
    <property type="match status" value="1"/>
</dbReference>
<reference evidence="3" key="2">
    <citation type="submission" date="2011-09" db="EMBL/GenBank/DDBJ databases">
        <authorList>
            <consortium name="US DOE Joint Genome Institute (JGI-PGF)"/>
            <person name="Aerts A."/>
            <person name="Grimwood J."/>
            <person name="Schmutz J."/>
            <person name="Lucas S."/>
            <person name="Hammon N."/>
            <person name="Glavina del Rio T."/>
            <person name="Dalin E."/>
            <person name="Tice H."/>
            <person name="Pitluck S."/>
            <person name="Dehal P."/>
            <person name="Chapman J."/>
            <person name="Putman N.H."/>
            <person name="Salamov A.A."/>
            <person name="Terry A."/>
            <person name="Rokhsar D.S."/>
            <person name="Boore J.L."/>
            <person name="Tripathy S."/>
            <person name="Tyler B.M."/>
            <person name="Grigoriev I.V."/>
        </authorList>
    </citation>
    <scope>NUCLEOTIDE SEQUENCE</scope>
    <source>
        <strain evidence="3">P6497</strain>
    </source>
</reference>
<name>G4ZEX5_PHYSP</name>
<dbReference type="GeneID" id="20651727"/>
<dbReference type="RefSeq" id="XP_009526529.1">
    <property type="nucleotide sequence ID" value="XM_009528234.1"/>
</dbReference>
<accession>G4ZEX5</accession>
<feature type="domain" description="PiggyBac transposable element-derived protein" evidence="1">
    <location>
        <begin position="23"/>
        <end position="114"/>
    </location>
</feature>
<dbReference type="Pfam" id="PF13843">
    <property type="entry name" value="DDE_Tnp_1_7"/>
    <property type="match status" value="1"/>
</dbReference>
<evidence type="ECO:0000259" key="1">
    <source>
        <dbReference type="Pfam" id="PF13843"/>
    </source>
</evidence>
<dbReference type="RefSeq" id="XP_009540171.1">
    <property type="nucleotide sequence ID" value="XM_009541876.1"/>
</dbReference>
<protein>
    <recommendedName>
        <fullName evidence="1">PiggyBac transposable element-derived protein domain-containing protein</fullName>
    </recommendedName>
</protein>
<proteinExistence type="predicted"/>
<dbReference type="PANTHER" id="PTHR46599:SF3">
    <property type="entry name" value="PIGGYBAC TRANSPOSABLE ELEMENT-DERIVED PROTEIN 4"/>
    <property type="match status" value="1"/>
</dbReference>
<dbReference type="KEGG" id="psoj:PHYSODRAFT_421035"/>
<reference evidence="3 4" key="1">
    <citation type="journal article" date="2006" name="Science">
        <title>Phytophthora genome sequences uncover evolutionary origins and mechanisms of pathogenesis.</title>
        <authorList>
            <person name="Tyler B.M."/>
            <person name="Tripathy S."/>
            <person name="Zhang X."/>
            <person name="Dehal P."/>
            <person name="Jiang R.H."/>
            <person name="Aerts A."/>
            <person name="Arredondo F.D."/>
            <person name="Baxter L."/>
            <person name="Bensasson D."/>
            <person name="Beynon J.L."/>
            <person name="Chapman J."/>
            <person name="Damasceno C.M."/>
            <person name="Dorrance A.E."/>
            <person name="Dou D."/>
            <person name="Dickerman A.W."/>
            <person name="Dubchak I.L."/>
            <person name="Garbelotto M."/>
            <person name="Gijzen M."/>
            <person name="Gordon S.G."/>
            <person name="Govers F."/>
            <person name="Grunwald N.J."/>
            <person name="Huang W."/>
            <person name="Ivors K.L."/>
            <person name="Jones R.W."/>
            <person name="Kamoun S."/>
            <person name="Krampis K."/>
            <person name="Lamour K.H."/>
            <person name="Lee M.K."/>
            <person name="McDonald W.H."/>
            <person name="Medina M."/>
            <person name="Meijer H.J."/>
            <person name="Nordberg E.K."/>
            <person name="Maclean D.J."/>
            <person name="Ospina-Giraldo M.D."/>
            <person name="Morris P.F."/>
            <person name="Phuntumart V."/>
            <person name="Putnam N.H."/>
            <person name="Rash S."/>
            <person name="Rose J.K."/>
            <person name="Sakihama Y."/>
            <person name="Salamov A.A."/>
            <person name="Savidor A."/>
            <person name="Scheuring C.F."/>
            <person name="Smith B.M."/>
            <person name="Sobral B.W."/>
            <person name="Terry A."/>
            <person name="Torto-Alalibo T.A."/>
            <person name="Win J."/>
            <person name="Xu Z."/>
            <person name="Zhang H."/>
            <person name="Grigoriev I.V."/>
            <person name="Rokhsar D.S."/>
            <person name="Boore J.L."/>
        </authorList>
    </citation>
    <scope>NUCLEOTIDE SEQUENCE [LARGE SCALE GENOMIC DNA]</scope>
    <source>
        <strain evidence="3 4">P6497</strain>
    </source>
</reference>
<dbReference type="KEGG" id="psoj:PHYSODRAFT_412059"/>